<evidence type="ECO:0000313" key="3">
    <source>
        <dbReference type="Proteomes" id="UP000636709"/>
    </source>
</evidence>
<dbReference type="InterPro" id="IPR011676">
    <property type="entry name" value="DUF1618"/>
</dbReference>
<keyword evidence="3" id="KW-1185">Reference proteome</keyword>
<dbReference type="PANTHER" id="PTHR33074:SF113">
    <property type="entry name" value="DUF1618 DOMAIN-CONTAINING PROTEIN"/>
    <property type="match status" value="1"/>
</dbReference>
<dbReference type="PANTHER" id="PTHR33074">
    <property type="entry name" value="EXPRESSED PROTEIN-RELATED"/>
    <property type="match status" value="1"/>
</dbReference>
<protein>
    <recommendedName>
        <fullName evidence="1">DUF1618 domain-containing protein</fullName>
    </recommendedName>
</protein>
<dbReference type="EMBL" id="JACEFO010001653">
    <property type="protein sequence ID" value="KAF8725456.1"/>
    <property type="molecule type" value="Genomic_DNA"/>
</dbReference>
<evidence type="ECO:0000259" key="1">
    <source>
        <dbReference type="Pfam" id="PF07762"/>
    </source>
</evidence>
<gene>
    <name evidence="2" type="ORF">HU200_019979</name>
</gene>
<proteinExistence type="predicted"/>
<dbReference type="Pfam" id="PF07762">
    <property type="entry name" value="DUF1618"/>
    <property type="match status" value="1"/>
</dbReference>
<name>A0A835F1C5_9POAL</name>
<feature type="domain" description="DUF1618" evidence="1">
    <location>
        <begin position="292"/>
        <end position="466"/>
    </location>
</feature>
<sequence>MRAYLISLAAVLHTDSDSNSPTRSLYMIASQTSSLGARSSLPLVLPVNEAMGPVGELASSWVPPPLPDPGCITGDAPPSVLLDMRCYIADLPNATTATGVTASGLPIHVTFRAARPPALSHLCVHCPGVSFSAPAPKVIATHAGVLLLRVPIHPSDFISCVKPQFWDYYVYSPAARPPRLELLPNPYPKRFNDSEAAIVSTSGGGYVVAALKNRIPRRDRAGGRGAFIKTEFDLHRYRSSAAGEGWVTDQISVEEPMRDALVPLPWAVADVRPYHESGKTVTIGGERGTVAWVDLWRGVILCDVLVDGDERPVLRDVPLPVPARGNWGRLLRDGDPSYVRDVTVGRSKGSIKYVEMEFRPPTTKTVVPDSYLEWARGGGSSKVIREGGWKVTAWSMAIPVGSWEDWRRECDVDVGDLTAVDDGTPWVSEPTSSCLRLRGSDREAILRSLPVAYPTISMDDDDDAVYLFSEVGNLEMVVAVDVRKKTLLGVAELDRQKSFGLMPSYCSSEISSYLK</sequence>
<dbReference type="AlphaFoldDB" id="A0A835F1C5"/>
<evidence type="ECO:0000313" key="2">
    <source>
        <dbReference type="EMBL" id="KAF8725456.1"/>
    </source>
</evidence>
<dbReference type="Proteomes" id="UP000636709">
    <property type="component" value="Unassembled WGS sequence"/>
</dbReference>
<reference evidence="2" key="1">
    <citation type="submission" date="2020-07" db="EMBL/GenBank/DDBJ databases">
        <title>Genome sequence and genetic diversity analysis of an under-domesticated orphan crop, white fonio (Digitaria exilis).</title>
        <authorList>
            <person name="Bennetzen J.L."/>
            <person name="Chen S."/>
            <person name="Ma X."/>
            <person name="Wang X."/>
            <person name="Yssel A.E.J."/>
            <person name="Chaluvadi S.R."/>
            <person name="Johnson M."/>
            <person name="Gangashetty P."/>
            <person name="Hamidou F."/>
            <person name="Sanogo M.D."/>
            <person name="Zwaenepoel A."/>
            <person name="Wallace J."/>
            <person name="Van De Peer Y."/>
            <person name="Van Deynze A."/>
        </authorList>
    </citation>
    <scope>NUCLEOTIDE SEQUENCE</scope>
    <source>
        <tissue evidence="2">Leaves</tissue>
    </source>
</reference>
<accession>A0A835F1C5</accession>
<comment type="caution">
    <text evidence="2">The sequence shown here is derived from an EMBL/GenBank/DDBJ whole genome shotgun (WGS) entry which is preliminary data.</text>
</comment>
<organism evidence="2 3">
    <name type="scientific">Digitaria exilis</name>
    <dbReference type="NCBI Taxonomy" id="1010633"/>
    <lineage>
        <taxon>Eukaryota</taxon>
        <taxon>Viridiplantae</taxon>
        <taxon>Streptophyta</taxon>
        <taxon>Embryophyta</taxon>
        <taxon>Tracheophyta</taxon>
        <taxon>Spermatophyta</taxon>
        <taxon>Magnoliopsida</taxon>
        <taxon>Liliopsida</taxon>
        <taxon>Poales</taxon>
        <taxon>Poaceae</taxon>
        <taxon>PACMAD clade</taxon>
        <taxon>Panicoideae</taxon>
        <taxon>Panicodae</taxon>
        <taxon>Paniceae</taxon>
        <taxon>Anthephorinae</taxon>
        <taxon>Digitaria</taxon>
    </lineage>
</organism>
<dbReference type="OrthoDB" id="665770at2759"/>